<dbReference type="GeneID" id="54558921"/>
<keyword evidence="2" id="KW-1185">Reference proteome</keyword>
<proteinExistence type="predicted"/>
<organism evidence="1 2">
    <name type="scientific">Zasmidium cellare ATCC 36951</name>
    <dbReference type="NCBI Taxonomy" id="1080233"/>
    <lineage>
        <taxon>Eukaryota</taxon>
        <taxon>Fungi</taxon>
        <taxon>Dikarya</taxon>
        <taxon>Ascomycota</taxon>
        <taxon>Pezizomycotina</taxon>
        <taxon>Dothideomycetes</taxon>
        <taxon>Dothideomycetidae</taxon>
        <taxon>Mycosphaerellales</taxon>
        <taxon>Mycosphaerellaceae</taxon>
        <taxon>Zasmidium</taxon>
    </lineage>
</organism>
<dbReference type="Proteomes" id="UP000799537">
    <property type="component" value="Unassembled WGS sequence"/>
</dbReference>
<protein>
    <submittedName>
        <fullName evidence="1">Uncharacterized protein</fullName>
    </submittedName>
</protein>
<sequence>MAGHQLVPLAEVSIVKLNSFKTIASVTSKVAIDMLNAIDVEIKNTSTASKKASAAYWWQVLEVRLLLKRALTTRQTNIDRASRSVPNQATKVVQSPEKWVQTSGLKSSVFGFPLLFIQKLLEFSRSFWTLLQR</sequence>
<gene>
    <name evidence="1" type="ORF">M409DRAFT_20989</name>
</gene>
<evidence type="ECO:0000313" key="1">
    <source>
        <dbReference type="EMBL" id="KAF2168978.1"/>
    </source>
</evidence>
<dbReference type="EMBL" id="ML993589">
    <property type="protein sequence ID" value="KAF2168978.1"/>
    <property type="molecule type" value="Genomic_DNA"/>
</dbReference>
<dbReference type="AlphaFoldDB" id="A0A6A6CS24"/>
<dbReference type="RefSeq" id="XP_033669867.1">
    <property type="nucleotide sequence ID" value="XM_033805649.1"/>
</dbReference>
<accession>A0A6A6CS24</accession>
<evidence type="ECO:0000313" key="2">
    <source>
        <dbReference type="Proteomes" id="UP000799537"/>
    </source>
</evidence>
<name>A0A6A6CS24_ZASCE</name>
<reference evidence="1" key="1">
    <citation type="journal article" date="2020" name="Stud. Mycol.">
        <title>101 Dothideomycetes genomes: a test case for predicting lifestyles and emergence of pathogens.</title>
        <authorList>
            <person name="Haridas S."/>
            <person name="Albert R."/>
            <person name="Binder M."/>
            <person name="Bloem J."/>
            <person name="Labutti K."/>
            <person name="Salamov A."/>
            <person name="Andreopoulos B."/>
            <person name="Baker S."/>
            <person name="Barry K."/>
            <person name="Bills G."/>
            <person name="Bluhm B."/>
            <person name="Cannon C."/>
            <person name="Castanera R."/>
            <person name="Culley D."/>
            <person name="Daum C."/>
            <person name="Ezra D."/>
            <person name="Gonzalez J."/>
            <person name="Henrissat B."/>
            <person name="Kuo A."/>
            <person name="Liang C."/>
            <person name="Lipzen A."/>
            <person name="Lutzoni F."/>
            <person name="Magnuson J."/>
            <person name="Mondo S."/>
            <person name="Nolan M."/>
            <person name="Ohm R."/>
            <person name="Pangilinan J."/>
            <person name="Park H.-J."/>
            <person name="Ramirez L."/>
            <person name="Alfaro M."/>
            <person name="Sun H."/>
            <person name="Tritt A."/>
            <person name="Yoshinaga Y."/>
            <person name="Zwiers L.-H."/>
            <person name="Turgeon B."/>
            <person name="Goodwin S."/>
            <person name="Spatafora J."/>
            <person name="Crous P."/>
            <person name="Grigoriev I."/>
        </authorList>
    </citation>
    <scope>NUCLEOTIDE SEQUENCE</scope>
    <source>
        <strain evidence="1">ATCC 36951</strain>
    </source>
</reference>